<dbReference type="Proteomes" id="UP000694005">
    <property type="component" value="Chromosome A05"/>
</dbReference>
<evidence type="ECO:0000313" key="1">
    <source>
        <dbReference type="EMBL" id="CAG7876688.1"/>
    </source>
</evidence>
<organism evidence="2">
    <name type="scientific">Brassica campestris</name>
    <name type="common">Field mustard</name>
    <dbReference type="NCBI Taxonomy" id="3711"/>
    <lineage>
        <taxon>Eukaryota</taxon>
        <taxon>Viridiplantae</taxon>
        <taxon>Streptophyta</taxon>
        <taxon>Embryophyta</taxon>
        <taxon>Tracheophyta</taxon>
        <taxon>Spermatophyta</taxon>
        <taxon>Magnoliopsida</taxon>
        <taxon>eudicotyledons</taxon>
        <taxon>Gunneridae</taxon>
        <taxon>Pentapetalae</taxon>
        <taxon>rosids</taxon>
        <taxon>malvids</taxon>
        <taxon>Brassicales</taxon>
        <taxon>Brassicaceae</taxon>
        <taxon>Brassiceae</taxon>
        <taxon>Brassica</taxon>
    </lineage>
</organism>
<accession>A0A3P5ZGB4</accession>
<proteinExistence type="predicted"/>
<name>A0A3P5ZGB4_BRACM</name>
<protein>
    <submittedName>
        <fullName evidence="1">Uncharacterized protein</fullName>
    </submittedName>
</protein>
<dbReference type="AlphaFoldDB" id="A0A3P5ZGB4"/>
<dbReference type="EMBL" id="LR031570">
    <property type="protein sequence ID" value="VDC71800.1"/>
    <property type="molecule type" value="Genomic_DNA"/>
</dbReference>
<gene>
    <name evidence="2" type="ORF">BRAA05T21514Z</name>
    <name evidence="1" type="ORF">BRAPAZ1V2_A05P32090.2</name>
</gene>
<reference evidence="2" key="1">
    <citation type="submission" date="2018-11" db="EMBL/GenBank/DDBJ databases">
        <authorList>
            <consortium name="Genoscope - CEA"/>
            <person name="William W."/>
        </authorList>
    </citation>
    <scope>NUCLEOTIDE SEQUENCE</scope>
</reference>
<sequence>MAVEGMTYPSALKELAGKDYVFQIRFTPYNISPSTTVPLPNNQSPVMYVECGQAPDAVEPAKIANEAD</sequence>
<evidence type="ECO:0000313" key="2">
    <source>
        <dbReference type="EMBL" id="VDC71800.1"/>
    </source>
</evidence>
<dbReference type="Gramene" id="A05p32090.2_BraZ1">
    <property type="protein sequence ID" value="A05p32090.2_BraZ1.CDS"/>
    <property type="gene ID" value="A05g32090.2_BraZ1"/>
</dbReference>
<dbReference type="EMBL" id="LS974621">
    <property type="protein sequence ID" value="CAG7876688.1"/>
    <property type="molecule type" value="Genomic_DNA"/>
</dbReference>